<protein>
    <submittedName>
        <fullName evidence="2">Uncharacterized protein</fullName>
    </submittedName>
</protein>
<evidence type="ECO:0000313" key="2">
    <source>
        <dbReference type="EMBL" id="KAK0721576.1"/>
    </source>
</evidence>
<accession>A0AA40AT85</accession>
<dbReference type="EMBL" id="JAUIRO010000003">
    <property type="protein sequence ID" value="KAK0721576.1"/>
    <property type="molecule type" value="Genomic_DNA"/>
</dbReference>
<evidence type="ECO:0000256" key="1">
    <source>
        <dbReference type="SAM" id="MobiDB-lite"/>
    </source>
</evidence>
<dbReference type="GeneID" id="85316928"/>
<name>A0AA40AT85_9PEZI</name>
<dbReference type="AlphaFoldDB" id="A0AA40AT85"/>
<reference evidence="2" key="1">
    <citation type="submission" date="2023-06" db="EMBL/GenBank/DDBJ databases">
        <title>Genome-scale phylogeny and comparative genomics of the fungal order Sordariales.</title>
        <authorList>
            <consortium name="Lawrence Berkeley National Laboratory"/>
            <person name="Hensen N."/>
            <person name="Bonometti L."/>
            <person name="Westerberg I."/>
            <person name="Brannstrom I.O."/>
            <person name="Guillou S."/>
            <person name="Cros-Aarteil S."/>
            <person name="Calhoun S."/>
            <person name="Haridas S."/>
            <person name="Kuo A."/>
            <person name="Mondo S."/>
            <person name="Pangilinan J."/>
            <person name="Riley R."/>
            <person name="LaButti K."/>
            <person name="Andreopoulos B."/>
            <person name="Lipzen A."/>
            <person name="Chen C."/>
            <person name="Yanf M."/>
            <person name="Daum C."/>
            <person name="Ng V."/>
            <person name="Clum A."/>
            <person name="Steindorff A."/>
            <person name="Ohm R."/>
            <person name="Martin F."/>
            <person name="Silar P."/>
            <person name="Natvig D."/>
            <person name="Lalanne C."/>
            <person name="Gautier V."/>
            <person name="Ament-velasquez S.L."/>
            <person name="Kruys A."/>
            <person name="Hutchinson M.I."/>
            <person name="Powell A.J."/>
            <person name="Barry K."/>
            <person name="Miller A.N."/>
            <person name="Grigoriev I.V."/>
            <person name="Debuchy R."/>
            <person name="Gladieux P."/>
            <person name="Thoren M.H."/>
            <person name="Johannesson H."/>
        </authorList>
    </citation>
    <scope>NUCLEOTIDE SEQUENCE</scope>
    <source>
        <strain evidence="2">SMH2392-1A</strain>
    </source>
</reference>
<evidence type="ECO:0000313" key="3">
    <source>
        <dbReference type="Proteomes" id="UP001172101"/>
    </source>
</evidence>
<comment type="caution">
    <text evidence="2">The sequence shown here is derived from an EMBL/GenBank/DDBJ whole genome shotgun (WGS) entry which is preliminary data.</text>
</comment>
<dbReference type="RefSeq" id="XP_060297500.1">
    <property type="nucleotide sequence ID" value="XM_060433658.1"/>
</dbReference>
<keyword evidence="3" id="KW-1185">Reference proteome</keyword>
<sequence>MVAAGYALCGGLKWKTQWVTEVGVGSRHGGGTRETGDGRWETKGAKLALDQQQPGLPSLQLTALSRRDETSRRQEAASSRSEIAGEGAGSVTGRVLTRSTGWNAASIKWQSNEYYHQCIPITRRRLAQKLRSTGYECYYRTSLGRLRPSVARRGGKRALPCSVLDLNGGRDQELARRSCPSRLPFSIHHSPQPSCPIGFLGCSTSAGSANQRRLLAALQHYRDRSSEAVVWAKVECKSRMDRSRRGSWLLAGDAIREIGGKMERERWVAKASSACANPPNETPSRGLKLFSALEPCSVLRSNRRPGRIVLINLSAFIRTQAQSRDAN</sequence>
<feature type="compositionally biased region" description="Basic and acidic residues" evidence="1">
    <location>
        <begin position="65"/>
        <end position="75"/>
    </location>
</feature>
<organism evidence="2 3">
    <name type="scientific">Lasiosphaeria miniovina</name>
    <dbReference type="NCBI Taxonomy" id="1954250"/>
    <lineage>
        <taxon>Eukaryota</taxon>
        <taxon>Fungi</taxon>
        <taxon>Dikarya</taxon>
        <taxon>Ascomycota</taxon>
        <taxon>Pezizomycotina</taxon>
        <taxon>Sordariomycetes</taxon>
        <taxon>Sordariomycetidae</taxon>
        <taxon>Sordariales</taxon>
        <taxon>Lasiosphaeriaceae</taxon>
        <taxon>Lasiosphaeria</taxon>
    </lineage>
</organism>
<gene>
    <name evidence="2" type="ORF">B0T26DRAFT_187815</name>
</gene>
<feature type="region of interest" description="Disordered" evidence="1">
    <location>
        <begin position="65"/>
        <end position="90"/>
    </location>
</feature>
<dbReference type="Proteomes" id="UP001172101">
    <property type="component" value="Unassembled WGS sequence"/>
</dbReference>
<proteinExistence type="predicted"/>